<dbReference type="Proteomes" id="UP001228581">
    <property type="component" value="Unassembled WGS sequence"/>
</dbReference>
<protein>
    <recommendedName>
        <fullName evidence="3">Sulfatase-modifying factor enzyme domain-containing protein</fullName>
    </recommendedName>
</protein>
<reference evidence="1 2" key="1">
    <citation type="submission" date="2023-05" db="EMBL/GenBank/DDBJ databases">
        <authorList>
            <person name="Zhang X."/>
        </authorList>
    </citation>
    <scope>NUCLEOTIDE SEQUENCE [LARGE SCALE GENOMIC DNA]</scope>
    <source>
        <strain evidence="1 2">DM2B3-1</strain>
    </source>
</reference>
<comment type="caution">
    <text evidence="1">The sequence shown here is derived from an EMBL/GenBank/DDBJ whole genome shotgun (WGS) entry which is preliminary data.</text>
</comment>
<organism evidence="1 2">
    <name type="scientific">Xanthocytophaga flava</name>
    <dbReference type="NCBI Taxonomy" id="3048013"/>
    <lineage>
        <taxon>Bacteria</taxon>
        <taxon>Pseudomonadati</taxon>
        <taxon>Bacteroidota</taxon>
        <taxon>Cytophagia</taxon>
        <taxon>Cytophagales</taxon>
        <taxon>Rhodocytophagaceae</taxon>
        <taxon>Xanthocytophaga</taxon>
    </lineage>
</organism>
<accession>A0ABT7CZQ8</accession>
<gene>
    <name evidence="1" type="ORF">QNI19_36015</name>
</gene>
<evidence type="ECO:0000313" key="2">
    <source>
        <dbReference type="Proteomes" id="UP001228581"/>
    </source>
</evidence>
<proteinExistence type="predicted"/>
<name>A0ABT7CZQ8_9BACT</name>
<evidence type="ECO:0000313" key="1">
    <source>
        <dbReference type="EMBL" id="MDJ1498397.1"/>
    </source>
</evidence>
<evidence type="ECO:0008006" key="3">
    <source>
        <dbReference type="Google" id="ProtNLM"/>
    </source>
</evidence>
<dbReference type="EMBL" id="JASJOT010000046">
    <property type="protein sequence ID" value="MDJ1498397.1"/>
    <property type="molecule type" value="Genomic_DNA"/>
</dbReference>
<sequence>MIYPEETYFSYQKAKTIVQRLKLKTSLQWKQYARSGAKLKDIPSDPSLVYGRTGEWKGWADWLGTAKNPEKKFLPYKEAQAFVETLKITNVKEWKLYCTSGDKPDTIPAYPPDVYQNTGEWQGWRSWFGKQNYVSFKLNFLPFEQARAFAHTLRLCSLYEWQQYCKFGDKPDNIPVWPDRIYSGKGGWKGWKNWLGNLHPNIIKRNIEKSIASQSNFLPFEQARTFVHTLNFKSEHDWLLYCRSGNKPTDIPDIPSIMYKHTGEWKDWNDWLGISADDSLLHFLPYQNARAFVHKLKLENQTKWDFYCKSGNIPQDIPIDPDTFYTETGEWTDWKDWLGV</sequence>
<keyword evidence="2" id="KW-1185">Reference proteome</keyword>
<dbReference type="RefSeq" id="WP_314004789.1">
    <property type="nucleotide sequence ID" value="NZ_JASJOT010000046.1"/>
</dbReference>